<reference evidence="2 3" key="1">
    <citation type="journal article" date="2019" name="Emerg. Microbes Infect.">
        <title>Comprehensive subspecies identification of 175 nontuberculous mycobacteria species based on 7547 genomic profiles.</title>
        <authorList>
            <person name="Matsumoto Y."/>
            <person name="Kinjo T."/>
            <person name="Motooka D."/>
            <person name="Nabeya D."/>
            <person name="Jung N."/>
            <person name="Uechi K."/>
            <person name="Horii T."/>
            <person name="Iida T."/>
            <person name="Fujita J."/>
            <person name="Nakamura S."/>
        </authorList>
    </citation>
    <scope>NUCLEOTIDE SEQUENCE [LARGE SCALE GENOMIC DNA]</scope>
    <source>
        <strain evidence="2 3">JCM 6376</strain>
    </source>
</reference>
<accession>A0AAD1HJ76</accession>
<dbReference type="EMBL" id="AP022561">
    <property type="protein sequence ID" value="BBX06402.1"/>
    <property type="molecule type" value="Genomic_DNA"/>
</dbReference>
<keyword evidence="1" id="KW-0812">Transmembrane</keyword>
<gene>
    <name evidence="2" type="ORF">MAIC_12050</name>
</gene>
<name>A0AAD1HJ76_9MYCO</name>
<dbReference type="Proteomes" id="UP000467327">
    <property type="component" value="Chromosome"/>
</dbReference>
<evidence type="ECO:0000256" key="1">
    <source>
        <dbReference type="SAM" id="Phobius"/>
    </source>
</evidence>
<keyword evidence="1" id="KW-1133">Transmembrane helix</keyword>
<organism evidence="2 3">
    <name type="scientific">Mycolicibacterium aichiense</name>
    <dbReference type="NCBI Taxonomy" id="1799"/>
    <lineage>
        <taxon>Bacteria</taxon>
        <taxon>Bacillati</taxon>
        <taxon>Actinomycetota</taxon>
        <taxon>Actinomycetes</taxon>
        <taxon>Mycobacteriales</taxon>
        <taxon>Mycobacteriaceae</taxon>
        <taxon>Mycolicibacterium</taxon>
    </lineage>
</organism>
<evidence type="ECO:0000313" key="2">
    <source>
        <dbReference type="EMBL" id="BBX06402.1"/>
    </source>
</evidence>
<feature type="transmembrane region" description="Helical" evidence="1">
    <location>
        <begin position="6"/>
        <end position="30"/>
    </location>
</feature>
<dbReference type="KEGG" id="maic:MAIC_12050"/>
<dbReference type="RefSeq" id="WP_147291945.1">
    <property type="nucleotide sequence ID" value="NZ_AP022561.1"/>
</dbReference>
<protein>
    <submittedName>
        <fullName evidence="2">Uncharacterized protein</fullName>
    </submittedName>
</protein>
<keyword evidence="3" id="KW-1185">Reference proteome</keyword>
<evidence type="ECO:0000313" key="3">
    <source>
        <dbReference type="Proteomes" id="UP000467327"/>
    </source>
</evidence>
<dbReference type="AlphaFoldDB" id="A0AAD1HJ76"/>
<proteinExistence type="predicted"/>
<sequence length="188" mass="21006">MSSTPLWVPLIVAAIGLCGTAVAGLGGVWVTQHRADKRESVAWRRELERESARWKREDEARTYEQRRDAYVTFYQAAYEYKEQLEAYGRLLGTDTPLPLTPSRDDLRKARNLMAIYGSPKVQHAATTVYTSAIALRLAWRIARQEPHAGGAAGRLAREIEGFEKRLESALGLIRSELGVPNDPADTVP</sequence>
<keyword evidence="1" id="KW-0472">Membrane</keyword>